<sequence>MSETHALASWSLLLDNLASLNCVLSEQQRRDIADRHWRDLLLCRISRYFGNIAEIALYQRMLTKWRMFNNVADRNLQHMNRLGTANSLGQSGQAYSSSKPASEADVIAWPIVCQA</sequence>
<keyword evidence="1" id="KW-0732">Signal</keyword>
<reference evidence="2" key="1">
    <citation type="journal article" date="2019" name="bioRxiv">
        <title>The Genome of the Zebra Mussel, Dreissena polymorpha: A Resource for Invasive Species Research.</title>
        <authorList>
            <person name="McCartney M.A."/>
            <person name="Auch B."/>
            <person name="Kono T."/>
            <person name="Mallez S."/>
            <person name="Zhang Y."/>
            <person name="Obille A."/>
            <person name="Becker A."/>
            <person name="Abrahante J.E."/>
            <person name="Garbe J."/>
            <person name="Badalamenti J.P."/>
            <person name="Herman A."/>
            <person name="Mangelson H."/>
            <person name="Liachko I."/>
            <person name="Sullivan S."/>
            <person name="Sone E.D."/>
            <person name="Koren S."/>
            <person name="Silverstein K.A.T."/>
            <person name="Beckman K.B."/>
            <person name="Gohl D.M."/>
        </authorList>
    </citation>
    <scope>NUCLEOTIDE SEQUENCE</scope>
    <source>
        <strain evidence="2">Duluth1</strain>
        <tissue evidence="2">Whole animal</tissue>
    </source>
</reference>
<accession>A0A9D4QQA5</accession>
<proteinExistence type="predicted"/>
<evidence type="ECO:0000313" key="3">
    <source>
        <dbReference type="Proteomes" id="UP000828390"/>
    </source>
</evidence>
<comment type="caution">
    <text evidence="2">The sequence shown here is derived from an EMBL/GenBank/DDBJ whole genome shotgun (WGS) entry which is preliminary data.</text>
</comment>
<keyword evidence="3" id="KW-1185">Reference proteome</keyword>
<gene>
    <name evidence="2" type="ORF">DPMN_112734</name>
</gene>
<protein>
    <submittedName>
        <fullName evidence="2">Uncharacterized protein</fullName>
    </submittedName>
</protein>
<feature type="chain" id="PRO_5039701029" evidence="1">
    <location>
        <begin position="26"/>
        <end position="115"/>
    </location>
</feature>
<name>A0A9D4QQA5_DREPO</name>
<reference evidence="2" key="2">
    <citation type="submission" date="2020-11" db="EMBL/GenBank/DDBJ databases">
        <authorList>
            <person name="McCartney M.A."/>
            <person name="Auch B."/>
            <person name="Kono T."/>
            <person name="Mallez S."/>
            <person name="Becker A."/>
            <person name="Gohl D.M."/>
            <person name="Silverstein K.A.T."/>
            <person name="Koren S."/>
            <person name="Bechman K.B."/>
            <person name="Herman A."/>
            <person name="Abrahante J.E."/>
            <person name="Garbe J."/>
        </authorList>
    </citation>
    <scope>NUCLEOTIDE SEQUENCE</scope>
    <source>
        <strain evidence="2">Duluth1</strain>
        <tissue evidence="2">Whole animal</tissue>
    </source>
</reference>
<dbReference type="AlphaFoldDB" id="A0A9D4QQA5"/>
<organism evidence="2 3">
    <name type="scientific">Dreissena polymorpha</name>
    <name type="common">Zebra mussel</name>
    <name type="synonym">Mytilus polymorpha</name>
    <dbReference type="NCBI Taxonomy" id="45954"/>
    <lineage>
        <taxon>Eukaryota</taxon>
        <taxon>Metazoa</taxon>
        <taxon>Spiralia</taxon>
        <taxon>Lophotrochozoa</taxon>
        <taxon>Mollusca</taxon>
        <taxon>Bivalvia</taxon>
        <taxon>Autobranchia</taxon>
        <taxon>Heteroconchia</taxon>
        <taxon>Euheterodonta</taxon>
        <taxon>Imparidentia</taxon>
        <taxon>Neoheterodontei</taxon>
        <taxon>Myida</taxon>
        <taxon>Dreissenoidea</taxon>
        <taxon>Dreissenidae</taxon>
        <taxon>Dreissena</taxon>
    </lineage>
</organism>
<evidence type="ECO:0000313" key="2">
    <source>
        <dbReference type="EMBL" id="KAH3839308.1"/>
    </source>
</evidence>
<dbReference type="Proteomes" id="UP000828390">
    <property type="component" value="Unassembled WGS sequence"/>
</dbReference>
<feature type="signal peptide" evidence="1">
    <location>
        <begin position="1"/>
        <end position="25"/>
    </location>
</feature>
<evidence type="ECO:0000256" key="1">
    <source>
        <dbReference type="SAM" id="SignalP"/>
    </source>
</evidence>
<dbReference type="EMBL" id="JAIWYP010000004">
    <property type="protein sequence ID" value="KAH3839308.1"/>
    <property type="molecule type" value="Genomic_DNA"/>
</dbReference>